<organism evidence="1 2">
    <name type="scientific">Phenylobacterium zucineum (strain HLK1)</name>
    <dbReference type="NCBI Taxonomy" id="450851"/>
    <lineage>
        <taxon>Bacteria</taxon>
        <taxon>Pseudomonadati</taxon>
        <taxon>Pseudomonadota</taxon>
        <taxon>Alphaproteobacteria</taxon>
        <taxon>Caulobacterales</taxon>
        <taxon>Caulobacteraceae</taxon>
        <taxon>Phenylobacterium</taxon>
    </lineage>
</organism>
<name>B4RFK8_PHEZH</name>
<proteinExistence type="predicted"/>
<protein>
    <submittedName>
        <fullName evidence="1">Uncharacterized protein</fullName>
    </submittedName>
</protein>
<dbReference type="EMBL" id="CP000747">
    <property type="protein sequence ID" value="ACG77089.1"/>
    <property type="molecule type" value="Genomic_DNA"/>
</dbReference>
<evidence type="ECO:0000313" key="1">
    <source>
        <dbReference type="EMBL" id="ACG77089.1"/>
    </source>
</evidence>
<dbReference type="SUPFAM" id="SSF53187">
    <property type="entry name" value="Zn-dependent exopeptidases"/>
    <property type="match status" value="1"/>
</dbReference>
<keyword evidence="2" id="KW-1185">Reference proteome</keyword>
<reference evidence="1 2" key="1">
    <citation type="journal article" date="2008" name="BMC Genomics">
        <title>Complete genome of Phenylobacterium zucineum - a novel facultative intracellular bacterium isolated from human erythroleukemia cell line K562.</title>
        <authorList>
            <person name="Luo Y."/>
            <person name="Xu X."/>
            <person name="Ding Z."/>
            <person name="Liu Z."/>
            <person name="Zhang B."/>
            <person name="Yan Z."/>
            <person name="Sun J."/>
            <person name="Hu S."/>
            <person name="Hu X."/>
        </authorList>
    </citation>
    <scope>NUCLEOTIDE SEQUENCE [LARGE SCALE GENOMIC DNA]</scope>
    <source>
        <strain evidence="1 2">HLK1</strain>
    </source>
</reference>
<dbReference type="HOGENOM" id="CLU_653253_0_0_5"/>
<dbReference type="eggNOG" id="ENOG502ZB3C">
    <property type="taxonomic scope" value="Bacteria"/>
</dbReference>
<dbReference type="RefSeq" id="WP_012521237.1">
    <property type="nucleotide sequence ID" value="NC_011144.1"/>
</dbReference>
<evidence type="ECO:0000313" key="2">
    <source>
        <dbReference type="Proteomes" id="UP000001868"/>
    </source>
</evidence>
<dbReference type="STRING" id="450851.PHZ_c0675"/>
<accession>B4RFK8</accession>
<sequence>MTDATQAPGGVRRAYPSRRDLVAGSGTLGLAAATPAGAAIGRADESLDSAWLQAVLERYAAFEGKASGGPGDEACGAWLEGELRRAGYACRRQVFDAPFLDLRAANLAAGAASAGLTANPLAPVTGPGGVSGPLRLASVPGDLQGAIALVVLPHKRWVTLVDPMAARPLEDALARGAAAAVLVTTGPTGEAIALNVSPHRPAPARPVAILAPKDAGPFLAAAAEGRPATLTLDGTAGRRPAYNLIARLDRGAARTLVVSTPRSGWFDCAAERGSGLAVWLSLARWLAQADLGVDVELAANSGHEFEYLGGEHYLEEAAPPPERTAMWVHVGASTAARDWHAFGPLRPLPSADPQRVLTATADIIDRVRPAFAGLAGLEAVLEATALTAGGEMTNVLKAGYRTAIGQYGVHRYFHTAADDLRCTSGELVRPAAQAFRAAIAAALGRPAAG</sequence>
<dbReference type="InterPro" id="IPR006311">
    <property type="entry name" value="TAT_signal"/>
</dbReference>
<dbReference type="KEGG" id="pzu:PHZ_c0675"/>
<dbReference type="PROSITE" id="PS51318">
    <property type="entry name" value="TAT"/>
    <property type="match status" value="1"/>
</dbReference>
<gene>
    <name evidence="1" type="ordered locus">PHZ_c0675</name>
</gene>
<dbReference type="Gene3D" id="3.50.30.30">
    <property type="match status" value="1"/>
</dbReference>
<dbReference type="AlphaFoldDB" id="B4RFK8"/>
<dbReference type="Proteomes" id="UP000001868">
    <property type="component" value="Chromosome"/>
</dbReference>
<dbReference type="OrthoDB" id="975226at2"/>
<dbReference type="Gene3D" id="3.40.630.10">
    <property type="entry name" value="Zn peptidases"/>
    <property type="match status" value="1"/>
</dbReference>